<feature type="region of interest" description="Disordered" evidence="3">
    <location>
        <begin position="1"/>
        <end position="38"/>
    </location>
</feature>
<evidence type="ECO:0000313" key="6">
    <source>
        <dbReference type="Proteomes" id="UP000815325"/>
    </source>
</evidence>
<name>A0ABQ7GII0_DUNSA</name>
<keyword evidence="6" id="KW-1185">Reference proteome</keyword>
<organism evidence="5 6">
    <name type="scientific">Dunaliella salina</name>
    <name type="common">Green alga</name>
    <name type="synonym">Protococcus salinus</name>
    <dbReference type="NCBI Taxonomy" id="3046"/>
    <lineage>
        <taxon>Eukaryota</taxon>
        <taxon>Viridiplantae</taxon>
        <taxon>Chlorophyta</taxon>
        <taxon>core chlorophytes</taxon>
        <taxon>Chlorophyceae</taxon>
        <taxon>CS clade</taxon>
        <taxon>Chlamydomonadales</taxon>
        <taxon>Dunaliellaceae</taxon>
        <taxon>Dunaliella</taxon>
    </lineage>
</organism>
<dbReference type="Gene3D" id="3.30.300.130">
    <property type="entry name" value="Fe-S cluster assembly (FSCA)"/>
    <property type="match status" value="1"/>
</dbReference>
<accession>A0ABQ7GII0</accession>
<dbReference type="InterPro" id="IPR039796">
    <property type="entry name" value="MIP18"/>
</dbReference>
<sequence length="167" mass="18484">MMEEASLINPNPVVHERKKERRSQLAPASNGDAASVREPIDAQEVFEHVRDVTDPEHPYTLEQLNVVSEDLIEVDDAKGSVRMTFTPTVPHCSMSTLIGLCLRVKLLRALPGRFKLDIKVTPGSHSSEHAVNKQLADKERVAAALENPNLLDMVNRCLASSEVDLKP</sequence>
<gene>
    <name evidence="5" type="ORF">DUNSADRAFT_8997</name>
</gene>
<dbReference type="PANTHER" id="PTHR12377">
    <property type="entry name" value="CYTOSOLIC IRON-SULFUR ASSEMBLY COMPONENT 2B-RELATED"/>
    <property type="match status" value="1"/>
</dbReference>
<comment type="similarity">
    <text evidence="1">Belongs to the MIP18 family.</text>
</comment>
<dbReference type="Gene3D" id="6.10.250.1280">
    <property type="match status" value="1"/>
</dbReference>
<protein>
    <recommendedName>
        <fullName evidence="4">MIP18 family-like domain-containing protein</fullName>
    </recommendedName>
</protein>
<evidence type="ECO:0000259" key="4">
    <source>
        <dbReference type="Pfam" id="PF01883"/>
    </source>
</evidence>
<dbReference type="InterPro" id="IPR002744">
    <property type="entry name" value="MIP18-like"/>
</dbReference>
<keyword evidence="2" id="KW-0159">Chromosome partition</keyword>
<dbReference type="SUPFAM" id="SSF117916">
    <property type="entry name" value="Fe-S cluster assembly (FSCA) domain-like"/>
    <property type="match status" value="1"/>
</dbReference>
<dbReference type="PANTHER" id="PTHR12377:SF0">
    <property type="entry name" value="CYTOSOLIC IRON-SULFUR ASSEMBLY COMPONENT 2B"/>
    <property type="match status" value="1"/>
</dbReference>
<evidence type="ECO:0000256" key="1">
    <source>
        <dbReference type="ARBA" id="ARBA00010381"/>
    </source>
</evidence>
<feature type="domain" description="MIP18 family-like" evidence="4">
    <location>
        <begin position="43"/>
        <end position="115"/>
    </location>
</feature>
<evidence type="ECO:0000256" key="2">
    <source>
        <dbReference type="ARBA" id="ARBA00022829"/>
    </source>
</evidence>
<evidence type="ECO:0000256" key="3">
    <source>
        <dbReference type="SAM" id="MobiDB-lite"/>
    </source>
</evidence>
<proteinExistence type="inferred from homology"/>
<dbReference type="Proteomes" id="UP000815325">
    <property type="component" value="Unassembled WGS sequence"/>
</dbReference>
<dbReference type="InterPro" id="IPR034904">
    <property type="entry name" value="FSCA_dom_sf"/>
</dbReference>
<evidence type="ECO:0000313" key="5">
    <source>
        <dbReference type="EMBL" id="KAF5834374.1"/>
    </source>
</evidence>
<dbReference type="Pfam" id="PF01883">
    <property type="entry name" value="FeS_assembly_P"/>
    <property type="match status" value="1"/>
</dbReference>
<reference evidence="5" key="1">
    <citation type="submission" date="2017-08" db="EMBL/GenBank/DDBJ databases">
        <authorList>
            <person name="Polle J.E."/>
            <person name="Barry K."/>
            <person name="Cushman J."/>
            <person name="Schmutz J."/>
            <person name="Tran D."/>
            <person name="Hathwaick L.T."/>
            <person name="Yim W.C."/>
            <person name="Jenkins J."/>
            <person name="Mckie-Krisberg Z.M."/>
            <person name="Prochnik S."/>
            <person name="Lindquist E."/>
            <person name="Dockter R.B."/>
            <person name="Adam C."/>
            <person name="Molina H."/>
            <person name="Bunkerborg J."/>
            <person name="Jin E."/>
            <person name="Buchheim M."/>
            <person name="Magnuson J."/>
        </authorList>
    </citation>
    <scope>NUCLEOTIDE SEQUENCE</scope>
    <source>
        <strain evidence="5">CCAP 19/18</strain>
    </source>
</reference>
<comment type="caution">
    <text evidence="5">The sequence shown here is derived from an EMBL/GenBank/DDBJ whole genome shotgun (WGS) entry which is preliminary data.</text>
</comment>
<dbReference type="EMBL" id="MU069761">
    <property type="protein sequence ID" value="KAF5834374.1"/>
    <property type="molecule type" value="Genomic_DNA"/>
</dbReference>